<dbReference type="InterPro" id="IPR047347">
    <property type="entry name" value="YvaQ-like_sensor"/>
</dbReference>
<feature type="compositionally biased region" description="Low complexity" evidence="5">
    <location>
        <begin position="331"/>
        <end position="346"/>
    </location>
</feature>
<feature type="transmembrane region" description="Helical" evidence="6">
    <location>
        <begin position="199"/>
        <end position="219"/>
    </location>
</feature>
<feature type="compositionally biased region" description="Polar residues" evidence="5">
    <location>
        <begin position="320"/>
        <end position="330"/>
    </location>
</feature>
<dbReference type="InterPro" id="IPR004089">
    <property type="entry name" value="MCPsignal_dom"/>
</dbReference>
<dbReference type="InterPro" id="IPR051310">
    <property type="entry name" value="MCP_chemotaxis"/>
</dbReference>
<comment type="caution">
    <text evidence="8">The sequence shown here is derived from an EMBL/GenBank/DDBJ whole genome shotgun (WGS) entry which is preliminary data.</text>
</comment>
<sequence length="560" mass="60375">MSSLYARFANAKIRTRLTVGFAILIVLMIIIATEGIFKVNQIDRNLTTINDVNDLKQSYAVDWRGSVHDRAIALRDIVLTEDSSDVRALKNDMQRLRSNYSEATEGMQKVLSEHAGSQKEQTMLERISAQQQTVRNFTQKVLSARDAGNREGARAVLLEQAGPAYAQWLVRINDYIDLQGRLNDATTTKARETASGFQLDMVLLTLFSVIVGIFIAWLLSRQLLRELGAEPYEVKKFAEAVGRGDLTAPNYLKQGDQHSIMAAQVAMAQQLQGIVAEVRTSAEAVVDDSEQIAAGNNDLSSRTEQQASALAQTASAMEQLSSTVKQNADNSAQASQEAASASSTATQGGEAVQQVVTTMNELNQSSQEIAGIISTIDAIAFQTNILALNASVEAARAGEHGRGFAVVASEVRKLAQRSADAARDINELISSNLERVNNGNARAEEAGESTKEIVAAIARVTDIMQEISNASAEQSDGVQEVGQAVTEMDHVTQQNAGLVQESAKSANNLRQNAHQLIDSMSNFKLPDTATSRISAAGQSSAPAPTHQAPSALPESQWESF</sequence>
<dbReference type="Proteomes" id="UP001500133">
    <property type="component" value="Unassembled WGS sequence"/>
</dbReference>
<dbReference type="SMART" id="SM00283">
    <property type="entry name" value="MA"/>
    <property type="match status" value="1"/>
</dbReference>
<protein>
    <submittedName>
        <fullName evidence="8">Methyl-accepting chemotaxis protein</fullName>
    </submittedName>
</protein>
<feature type="region of interest" description="Disordered" evidence="5">
    <location>
        <begin position="320"/>
        <end position="346"/>
    </location>
</feature>
<comment type="similarity">
    <text evidence="2">Belongs to the methyl-accepting chemotaxis (MCP) protein family.</text>
</comment>
<dbReference type="PANTHER" id="PTHR43531">
    <property type="entry name" value="PROTEIN ICFG"/>
    <property type="match status" value="1"/>
</dbReference>
<evidence type="ECO:0000256" key="5">
    <source>
        <dbReference type="SAM" id="MobiDB-lite"/>
    </source>
</evidence>
<keyword evidence="6" id="KW-1133">Transmembrane helix</keyword>
<evidence type="ECO:0000256" key="2">
    <source>
        <dbReference type="ARBA" id="ARBA00029447"/>
    </source>
</evidence>
<dbReference type="InterPro" id="IPR024478">
    <property type="entry name" value="HlyB_4HB_MCP"/>
</dbReference>
<dbReference type="Pfam" id="PF12729">
    <property type="entry name" value="4HB_MCP_1"/>
    <property type="match status" value="1"/>
</dbReference>
<evidence type="ECO:0000256" key="6">
    <source>
        <dbReference type="SAM" id="Phobius"/>
    </source>
</evidence>
<feature type="coiled-coil region" evidence="4">
    <location>
        <begin position="79"/>
        <end position="106"/>
    </location>
</feature>
<dbReference type="Gene3D" id="1.10.287.950">
    <property type="entry name" value="Methyl-accepting chemotaxis protein"/>
    <property type="match status" value="1"/>
</dbReference>
<keyword evidence="9" id="KW-1185">Reference proteome</keyword>
<dbReference type="EMBL" id="BAAAZT010000070">
    <property type="protein sequence ID" value="GAA3906380.1"/>
    <property type="molecule type" value="Genomic_DNA"/>
</dbReference>
<feature type="region of interest" description="Disordered" evidence="5">
    <location>
        <begin position="528"/>
        <end position="560"/>
    </location>
</feature>
<evidence type="ECO:0000256" key="1">
    <source>
        <dbReference type="ARBA" id="ARBA00022481"/>
    </source>
</evidence>
<dbReference type="PROSITE" id="PS50111">
    <property type="entry name" value="CHEMOTAXIS_TRANSDUC_2"/>
    <property type="match status" value="1"/>
</dbReference>
<feature type="compositionally biased region" description="Polar residues" evidence="5">
    <location>
        <begin position="528"/>
        <end position="542"/>
    </location>
</feature>
<evidence type="ECO:0000313" key="8">
    <source>
        <dbReference type="EMBL" id="GAA3906380.1"/>
    </source>
</evidence>
<gene>
    <name evidence="8" type="ORF">GCM10022228_15780</name>
</gene>
<organism evidence="8 9">
    <name type="scientific">Halomonas cibimaris</name>
    <dbReference type="NCBI Taxonomy" id="657012"/>
    <lineage>
        <taxon>Bacteria</taxon>
        <taxon>Pseudomonadati</taxon>
        <taxon>Pseudomonadota</taxon>
        <taxon>Gammaproteobacteria</taxon>
        <taxon>Oceanospirillales</taxon>
        <taxon>Halomonadaceae</taxon>
        <taxon>Halomonas</taxon>
    </lineage>
</organism>
<keyword evidence="4" id="KW-0175">Coiled coil</keyword>
<reference evidence="9" key="1">
    <citation type="journal article" date="2019" name="Int. J. Syst. Evol. Microbiol.">
        <title>The Global Catalogue of Microorganisms (GCM) 10K type strain sequencing project: providing services to taxonomists for standard genome sequencing and annotation.</title>
        <authorList>
            <consortium name="The Broad Institute Genomics Platform"/>
            <consortium name="The Broad Institute Genome Sequencing Center for Infectious Disease"/>
            <person name="Wu L."/>
            <person name="Ma J."/>
        </authorList>
    </citation>
    <scope>NUCLEOTIDE SEQUENCE [LARGE SCALE GENOMIC DNA]</scope>
    <source>
        <strain evidence="9">JCM 16914</strain>
    </source>
</reference>
<name>A0ABP7LSW6_9GAMM</name>
<accession>A0ABP7LSW6</accession>
<dbReference type="RefSeq" id="WP_344704082.1">
    <property type="nucleotide sequence ID" value="NZ_BAAAZT010000070.1"/>
</dbReference>
<evidence type="ECO:0000256" key="4">
    <source>
        <dbReference type="SAM" id="Coils"/>
    </source>
</evidence>
<dbReference type="SUPFAM" id="SSF58104">
    <property type="entry name" value="Methyl-accepting chemotaxis protein (MCP) signaling domain"/>
    <property type="match status" value="1"/>
</dbReference>
<keyword evidence="3" id="KW-0807">Transducer</keyword>
<proteinExistence type="inferred from homology"/>
<keyword evidence="6" id="KW-0812">Transmembrane</keyword>
<feature type="transmembrane region" description="Helical" evidence="6">
    <location>
        <begin position="17"/>
        <end position="37"/>
    </location>
</feature>
<evidence type="ECO:0000313" key="9">
    <source>
        <dbReference type="Proteomes" id="UP001500133"/>
    </source>
</evidence>
<evidence type="ECO:0000259" key="7">
    <source>
        <dbReference type="PROSITE" id="PS50111"/>
    </source>
</evidence>
<evidence type="ECO:0000256" key="3">
    <source>
        <dbReference type="PROSITE-ProRule" id="PRU00284"/>
    </source>
</evidence>
<dbReference type="CDD" id="cd19411">
    <property type="entry name" value="MCP2201-like_sensor"/>
    <property type="match status" value="1"/>
</dbReference>
<dbReference type="PANTHER" id="PTHR43531:SF14">
    <property type="entry name" value="METHYL-ACCEPTING CHEMOTAXIS PROTEIN I-RELATED"/>
    <property type="match status" value="1"/>
</dbReference>
<dbReference type="Pfam" id="PF00015">
    <property type="entry name" value="MCPsignal"/>
    <property type="match status" value="1"/>
</dbReference>
<keyword evidence="1" id="KW-0488">Methylation</keyword>
<feature type="domain" description="Methyl-accepting transducer" evidence="7">
    <location>
        <begin position="281"/>
        <end position="510"/>
    </location>
</feature>
<dbReference type="CDD" id="cd11386">
    <property type="entry name" value="MCP_signal"/>
    <property type="match status" value="1"/>
</dbReference>
<keyword evidence="6" id="KW-0472">Membrane</keyword>